<dbReference type="InterPro" id="IPR013978">
    <property type="entry name" value="MEKHLA"/>
</dbReference>
<dbReference type="OrthoDB" id="9794448at2"/>
<gene>
    <name evidence="2" type="ORF">EM6_0567</name>
</gene>
<proteinExistence type="predicted"/>
<organism evidence="2 3">
    <name type="scientific">Asticcacaulis excentricus</name>
    <dbReference type="NCBI Taxonomy" id="78587"/>
    <lineage>
        <taxon>Bacteria</taxon>
        <taxon>Pseudomonadati</taxon>
        <taxon>Pseudomonadota</taxon>
        <taxon>Alphaproteobacteria</taxon>
        <taxon>Caulobacterales</taxon>
        <taxon>Caulobacteraceae</taxon>
        <taxon>Asticcacaulis</taxon>
    </lineage>
</organism>
<feature type="domain" description="MEKHLA" evidence="1">
    <location>
        <begin position="13"/>
        <end position="156"/>
    </location>
</feature>
<reference evidence="3" key="1">
    <citation type="journal article" date="2017" name="Biotechnol. Biofuels">
        <title>Evaluation of environmental bacterial communities as a factor affecting the growth of duckweed Lemna minor.</title>
        <authorList>
            <person name="Ishizawa H."/>
            <person name="Kuroda M."/>
            <person name="Morikawa M."/>
            <person name="Ike M."/>
        </authorList>
    </citation>
    <scope>NUCLEOTIDE SEQUENCE [LARGE SCALE GENOMIC DNA]</scope>
    <source>
        <strain evidence="3">M6</strain>
    </source>
</reference>
<reference evidence="3" key="2">
    <citation type="journal article" date="2017" name="Plant Physiol. Biochem.">
        <title>Differential oxidative and antioxidative response of duckweed Lemna minor toward plant growth promoting/inhibiting bacteria.</title>
        <authorList>
            <person name="Ishizawa H."/>
            <person name="Kuroda M."/>
            <person name="Morikawa M."/>
            <person name="Ike M."/>
        </authorList>
    </citation>
    <scope>NUCLEOTIDE SEQUENCE [LARGE SCALE GENOMIC DNA]</scope>
    <source>
        <strain evidence="3">M6</strain>
    </source>
</reference>
<protein>
    <recommendedName>
        <fullName evidence="1">MEKHLA domain-containing protein</fullName>
    </recommendedName>
</protein>
<dbReference type="RefSeq" id="WP_126420197.1">
    <property type="nucleotide sequence ID" value="NZ_AP018827.1"/>
</dbReference>
<dbReference type="EMBL" id="AP018827">
    <property type="protein sequence ID" value="BBF79990.1"/>
    <property type="molecule type" value="Genomic_DNA"/>
</dbReference>
<evidence type="ECO:0000313" key="2">
    <source>
        <dbReference type="EMBL" id="BBF79990.1"/>
    </source>
</evidence>
<evidence type="ECO:0000313" key="3">
    <source>
        <dbReference type="Proteomes" id="UP000278756"/>
    </source>
</evidence>
<dbReference type="AlphaFoldDB" id="A0A3G9FY67"/>
<sequence length="159" mass="17626">MPSALAPAVQAYNRLMANSFRRFTGQEIVAGAAGLNDSELAEALFTAPQAIVSHGIEADPIFRYANAQALDLWEMDWDTFTRLPSRHSAEPDNGIQSDRNALLKAALAQGYVDHYAGIRVSASGRRFYIEDTVLWNVVDEAGTRHGQAAFIRRWRFLTA</sequence>
<evidence type="ECO:0000259" key="1">
    <source>
        <dbReference type="Pfam" id="PF08670"/>
    </source>
</evidence>
<name>A0A3G9FY67_9CAUL</name>
<dbReference type="Proteomes" id="UP000278756">
    <property type="component" value="Chromosome 1"/>
</dbReference>
<dbReference type="Pfam" id="PF08670">
    <property type="entry name" value="MEKHLA"/>
    <property type="match status" value="1"/>
</dbReference>
<accession>A0A3G9FY67</accession>